<reference evidence="2 3" key="1">
    <citation type="submission" date="2018-06" db="EMBL/GenBank/DDBJ databases">
        <authorList>
            <consortium name="Pathogen Informatics"/>
            <person name="Doyle S."/>
        </authorList>
    </citation>
    <scope>NUCLEOTIDE SEQUENCE [LARGE SCALE GENOMIC DNA]</scope>
    <source>
        <strain evidence="3">ATCC 11859 / DSM 33 / NCIB 8841 / NCTC 4822</strain>
    </source>
</reference>
<gene>
    <name evidence="2" type="ORF">NCTC4822_01402</name>
</gene>
<dbReference type="RefSeq" id="WP_256594304.1">
    <property type="nucleotide sequence ID" value="NZ_CP038012.1"/>
</dbReference>
<protein>
    <submittedName>
        <fullName evidence="2">Uncharacterized protein</fullName>
    </submittedName>
</protein>
<keyword evidence="1" id="KW-0812">Transmembrane</keyword>
<evidence type="ECO:0000256" key="1">
    <source>
        <dbReference type="SAM" id="Phobius"/>
    </source>
</evidence>
<feature type="transmembrane region" description="Helical" evidence="1">
    <location>
        <begin position="12"/>
        <end position="31"/>
    </location>
</feature>
<evidence type="ECO:0000313" key="3">
    <source>
        <dbReference type="Proteomes" id="UP000254519"/>
    </source>
</evidence>
<accession>A0A380BNK1</accession>
<keyword evidence="1" id="KW-0472">Membrane</keyword>
<sequence length="43" mass="5048">MRGSKDNKKKSETIRGILGWLPELIYVLVYIPRLTMKLIRGLF</sequence>
<dbReference type="EMBL" id="UGYZ01000002">
    <property type="protein sequence ID" value="SUJ03324.1"/>
    <property type="molecule type" value="Genomic_DNA"/>
</dbReference>
<evidence type="ECO:0000313" key="2">
    <source>
        <dbReference type="EMBL" id="SUJ03324.1"/>
    </source>
</evidence>
<keyword evidence="1" id="KW-1133">Transmembrane helix</keyword>
<organism evidence="2 3">
    <name type="scientific">Sporosarcina pasteurii</name>
    <name type="common">Bacillus pasteurii</name>
    <dbReference type="NCBI Taxonomy" id="1474"/>
    <lineage>
        <taxon>Bacteria</taxon>
        <taxon>Bacillati</taxon>
        <taxon>Bacillota</taxon>
        <taxon>Bacilli</taxon>
        <taxon>Bacillales</taxon>
        <taxon>Caryophanaceae</taxon>
        <taxon>Sporosarcina</taxon>
    </lineage>
</organism>
<dbReference type="Proteomes" id="UP000254519">
    <property type="component" value="Unassembled WGS sequence"/>
</dbReference>
<keyword evidence="3" id="KW-1185">Reference proteome</keyword>
<proteinExistence type="predicted"/>
<dbReference type="AlphaFoldDB" id="A0A380BNK1"/>
<name>A0A380BNK1_SPOPA</name>